<feature type="transmembrane region" description="Helical" evidence="7">
    <location>
        <begin position="665"/>
        <end position="684"/>
    </location>
</feature>
<reference evidence="8 9" key="1">
    <citation type="submission" date="2019-07" db="EMBL/GenBank/DDBJ databases">
        <title>Draft genome assembly of a fouling barnacle, Amphibalanus amphitrite (Darwin, 1854): The first reference genome for Thecostraca.</title>
        <authorList>
            <person name="Kim W."/>
        </authorList>
    </citation>
    <scope>NUCLEOTIDE SEQUENCE [LARGE SCALE GENOMIC DNA]</scope>
    <source>
        <strain evidence="8">SNU_AA5</strain>
        <tissue evidence="8">Soma without cirri and trophi</tissue>
    </source>
</reference>
<feature type="transmembrane region" description="Helical" evidence="7">
    <location>
        <begin position="182"/>
        <end position="206"/>
    </location>
</feature>
<evidence type="ECO:0000256" key="4">
    <source>
        <dbReference type="ARBA" id="ARBA00022989"/>
    </source>
</evidence>
<feature type="transmembrane region" description="Helical" evidence="7">
    <location>
        <begin position="218"/>
        <end position="242"/>
    </location>
</feature>
<feature type="transmembrane region" description="Helical" evidence="7">
    <location>
        <begin position="312"/>
        <end position="332"/>
    </location>
</feature>
<feature type="transmembrane region" description="Helical" evidence="7">
    <location>
        <begin position="450"/>
        <end position="470"/>
    </location>
</feature>
<comment type="subcellular location">
    <subcellularLocation>
        <location evidence="1">Membrane</location>
        <topology evidence="1">Multi-pass membrane protein</topology>
    </subcellularLocation>
</comment>
<feature type="transmembrane region" description="Helical" evidence="7">
    <location>
        <begin position="274"/>
        <end position="296"/>
    </location>
</feature>
<keyword evidence="3 7" id="KW-0812">Transmembrane</keyword>
<feature type="transmembrane region" description="Helical" evidence="7">
    <location>
        <begin position="625"/>
        <end position="645"/>
    </location>
</feature>
<keyword evidence="4 7" id="KW-1133">Transmembrane helix</keyword>
<feature type="region of interest" description="Disordered" evidence="6">
    <location>
        <begin position="742"/>
        <end position="775"/>
    </location>
</feature>
<dbReference type="InterPro" id="IPR011701">
    <property type="entry name" value="MFS"/>
</dbReference>
<feature type="transmembrane region" description="Helical" evidence="7">
    <location>
        <begin position="379"/>
        <end position="398"/>
    </location>
</feature>
<comment type="similarity">
    <text evidence="2">Belongs to the clarin family.</text>
</comment>
<feature type="transmembrane region" description="Helical" evidence="7">
    <location>
        <begin position="410"/>
        <end position="430"/>
    </location>
</feature>
<dbReference type="SUPFAM" id="SSF103473">
    <property type="entry name" value="MFS general substrate transporter"/>
    <property type="match status" value="1"/>
</dbReference>
<comment type="caution">
    <text evidence="8">The sequence shown here is derived from an EMBL/GenBank/DDBJ whole genome shotgun (WGS) entry which is preliminary data.</text>
</comment>
<dbReference type="AlphaFoldDB" id="A0A6A4W8H8"/>
<dbReference type="PANTHER" id="PTHR10924:SF6">
    <property type="entry name" value="SOLUTE CARRIER FAMILY 49 MEMBER A3"/>
    <property type="match status" value="1"/>
</dbReference>
<evidence type="ECO:0000256" key="5">
    <source>
        <dbReference type="ARBA" id="ARBA00023136"/>
    </source>
</evidence>
<organism evidence="8 9">
    <name type="scientific">Amphibalanus amphitrite</name>
    <name type="common">Striped barnacle</name>
    <name type="synonym">Balanus amphitrite</name>
    <dbReference type="NCBI Taxonomy" id="1232801"/>
    <lineage>
        <taxon>Eukaryota</taxon>
        <taxon>Metazoa</taxon>
        <taxon>Ecdysozoa</taxon>
        <taxon>Arthropoda</taxon>
        <taxon>Crustacea</taxon>
        <taxon>Multicrustacea</taxon>
        <taxon>Cirripedia</taxon>
        <taxon>Thoracica</taxon>
        <taxon>Thoracicalcarea</taxon>
        <taxon>Balanomorpha</taxon>
        <taxon>Balanoidea</taxon>
        <taxon>Balanidae</taxon>
        <taxon>Amphibalaninae</taxon>
        <taxon>Amphibalanus</taxon>
    </lineage>
</organism>
<dbReference type="Gene3D" id="1.20.1250.20">
    <property type="entry name" value="MFS general substrate transporter like domains"/>
    <property type="match status" value="1"/>
</dbReference>
<feature type="transmembrane region" description="Helical" evidence="7">
    <location>
        <begin position="602"/>
        <end position="619"/>
    </location>
</feature>
<feature type="transmembrane region" description="Helical" evidence="7">
    <location>
        <begin position="482"/>
        <end position="500"/>
    </location>
</feature>
<gene>
    <name evidence="8" type="ORF">FJT64_025144</name>
</gene>
<name>A0A6A4W8H8_AMPAM</name>
<evidence type="ECO:0000313" key="9">
    <source>
        <dbReference type="Proteomes" id="UP000440578"/>
    </source>
</evidence>
<dbReference type="OrthoDB" id="422206at2759"/>
<feature type="transmembrane region" description="Helical" evidence="7">
    <location>
        <begin position="533"/>
        <end position="554"/>
    </location>
</feature>
<evidence type="ECO:0000256" key="7">
    <source>
        <dbReference type="SAM" id="Phobius"/>
    </source>
</evidence>
<feature type="transmembrane region" description="Helical" evidence="7">
    <location>
        <begin position="714"/>
        <end position="733"/>
    </location>
</feature>
<dbReference type="GO" id="GO:0016020">
    <property type="term" value="C:membrane"/>
    <property type="evidence" value="ECO:0007669"/>
    <property type="project" value="UniProtKB-SubCell"/>
</dbReference>
<accession>A0A6A4W8H8</accession>
<feature type="transmembrane region" description="Helical" evidence="7">
    <location>
        <begin position="566"/>
        <end position="590"/>
    </location>
</feature>
<protein>
    <submittedName>
        <fullName evidence="8">Uncharacterized protein</fullName>
    </submittedName>
</protein>
<dbReference type="Pfam" id="PF07690">
    <property type="entry name" value="MFS_1"/>
    <property type="match status" value="1"/>
</dbReference>
<keyword evidence="9" id="KW-1185">Reference proteome</keyword>
<evidence type="ECO:0000313" key="8">
    <source>
        <dbReference type="EMBL" id="KAF0302815.1"/>
    </source>
</evidence>
<dbReference type="InterPro" id="IPR036259">
    <property type="entry name" value="MFS_trans_sf"/>
</dbReference>
<dbReference type="Proteomes" id="UP000440578">
    <property type="component" value="Unassembled WGS sequence"/>
</dbReference>
<dbReference type="Pfam" id="PF25807">
    <property type="entry name" value="Clarin-2"/>
    <property type="match status" value="1"/>
</dbReference>
<dbReference type="InterPro" id="IPR049680">
    <property type="entry name" value="FLVCR1-2_SLC49-like"/>
</dbReference>
<sequence>MTDNTHTTGRAMKSNLWAKGSVFTSFMVCCVVLALLSSSLATEYWVTATGMAPKNASDSNPQPTAEINLGLFKGQTVKNNLAGAQQFTLTLVCQKNESLCMYSCGKTAEDRADDIADLLYNNGGSFKPGISCDTKTLSTSRPAASGGGGLLFSVSRSLALLPEQIVSSVADVPQSEPEFMSYGLWLSTIVMLGAAIAFTLVAAMFAILNTATTPVETIFGVIGLYVWNAIAMVFELLALSLWGAQFHQHLQHSVLWRDELTQQWTTDGMANLGYSYWLVFVAMFLHAVNMGVLWFGTHQRKPKTYRSYRRRWVVLFVIVVTQVTNGAAWLSFSPVANYAAHYYGTSIDNINWQMTQFMIVQLLVTPFIMWAVDHWSFRWVVVIGAVLNGVGMAIKGLSTWDLVTPADLRFTITMVGSVLAAIAQPFTLVIPTRYSQAWHPQSERTVSTTLSSLANPIGCMLGISVTPLYVKSSADVPLINTVWAIPAIVAALTAIAGVTMSHPPTPPSPSAAERRAPEPLLRTLRALCASRPLVILSICFGPAIGAMNGVATLLGQMLCTTGYSTGFVGVCGALLFGCGIPGAILLGLIATKTGRAVETAKVSYSLTAVFLIMFCQAARYPDLEWLVGLSIGLVGLVGVGTYPLVIELGVEATYPIDQTYSNSLIFIPGSLVGAALVVLGTVMGRPVSEAARQYEVCSVDGAAGAVEPLDYTNYYMLMTSLLSVSVIAFTLLFDTPYHRTARDQADGNRSETVSVAPADATASLDDRGTEQAPEV</sequence>
<proteinExistence type="inferred from homology"/>
<evidence type="ECO:0000256" key="1">
    <source>
        <dbReference type="ARBA" id="ARBA00004141"/>
    </source>
</evidence>
<evidence type="ECO:0000256" key="2">
    <source>
        <dbReference type="ARBA" id="ARBA00005787"/>
    </source>
</evidence>
<evidence type="ECO:0000256" key="6">
    <source>
        <dbReference type="SAM" id="MobiDB-lite"/>
    </source>
</evidence>
<dbReference type="PANTHER" id="PTHR10924">
    <property type="entry name" value="MAJOR FACILITATOR SUPERFAMILY PROTEIN-RELATED"/>
    <property type="match status" value="1"/>
</dbReference>
<feature type="transmembrane region" description="Helical" evidence="7">
    <location>
        <begin position="352"/>
        <end position="372"/>
    </location>
</feature>
<dbReference type="GO" id="GO:0022857">
    <property type="term" value="F:transmembrane transporter activity"/>
    <property type="evidence" value="ECO:0007669"/>
    <property type="project" value="InterPro"/>
</dbReference>
<dbReference type="InterPro" id="IPR026748">
    <property type="entry name" value="Clarin"/>
</dbReference>
<evidence type="ECO:0000256" key="3">
    <source>
        <dbReference type="ARBA" id="ARBA00022692"/>
    </source>
</evidence>
<dbReference type="EMBL" id="VIIS01001008">
    <property type="protein sequence ID" value="KAF0302815.1"/>
    <property type="molecule type" value="Genomic_DNA"/>
</dbReference>
<keyword evidence="5 7" id="KW-0472">Membrane</keyword>